<dbReference type="Gene3D" id="3.40.50.300">
    <property type="entry name" value="P-loop containing nucleotide triphosphate hydrolases"/>
    <property type="match status" value="1"/>
</dbReference>
<dbReference type="GO" id="GO:0016887">
    <property type="term" value="F:ATP hydrolysis activity"/>
    <property type="evidence" value="ECO:0007669"/>
    <property type="project" value="InterPro"/>
</dbReference>
<protein>
    <submittedName>
        <fullName evidence="4">ATP-binding cassette domain-containing protein</fullName>
    </submittedName>
</protein>
<dbReference type="Proteomes" id="UP000630660">
    <property type="component" value="Unassembled WGS sequence"/>
</dbReference>
<comment type="caution">
    <text evidence="4">The sequence shown here is derived from an EMBL/GenBank/DDBJ whole genome shotgun (WGS) entry which is preliminary data.</text>
</comment>
<feature type="non-terminal residue" evidence="4">
    <location>
        <position position="202"/>
    </location>
</feature>
<evidence type="ECO:0000256" key="1">
    <source>
        <dbReference type="ARBA" id="ARBA00022448"/>
    </source>
</evidence>
<accession>A0A9D5K866</accession>
<dbReference type="PROSITE" id="PS50893">
    <property type="entry name" value="ABC_TRANSPORTER_2"/>
    <property type="match status" value="1"/>
</dbReference>
<dbReference type="InterPro" id="IPR027417">
    <property type="entry name" value="P-loop_NTPase"/>
</dbReference>
<dbReference type="PANTHER" id="PTHR42794">
    <property type="entry name" value="HEMIN IMPORT ATP-BINDING PROTEIN HMUV"/>
    <property type="match status" value="1"/>
</dbReference>
<dbReference type="InterPro" id="IPR003439">
    <property type="entry name" value="ABC_transporter-like_ATP-bd"/>
</dbReference>
<keyword evidence="1" id="KW-0813">Transport</keyword>
<dbReference type="PANTHER" id="PTHR42794:SF1">
    <property type="entry name" value="HEMIN IMPORT ATP-BINDING PROTEIN HMUV"/>
    <property type="match status" value="1"/>
</dbReference>
<name>A0A9D5K866_UNCW3</name>
<organism evidence="4 5">
    <name type="scientific">candidate division WOR-3 bacterium</name>
    <dbReference type="NCBI Taxonomy" id="2052148"/>
    <lineage>
        <taxon>Bacteria</taxon>
        <taxon>Bacteria division WOR-3</taxon>
    </lineage>
</organism>
<keyword evidence="2" id="KW-1278">Translocase</keyword>
<sequence>MTPHNTPPPPHSPPDAFGFQVKNVSFSYAQKLLFKDLSVTIGCREFCSVVGPNGAGKSTFLKLLTRLLEPQVGQILLANQPLADYLHRDLARKITYVPQESFFAWDFTVEETVLQGRYSYLRPLERYHSSDFDRVHAALGRLGIEALAKKGINNISSGERQLAVIARSLVQEPSIILLDEPLNHLDLAHQYQVLSLLTELNS</sequence>
<dbReference type="AlphaFoldDB" id="A0A9D5K866"/>
<dbReference type="InterPro" id="IPR017871">
    <property type="entry name" value="ABC_transporter-like_CS"/>
</dbReference>
<evidence type="ECO:0000256" key="2">
    <source>
        <dbReference type="ARBA" id="ARBA00022967"/>
    </source>
</evidence>
<dbReference type="SUPFAM" id="SSF52540">
    <property type="entry name" value="P-loop containing nucleoside triphosphate hydrolases"/>
    <property type="match status" value="1"/>
</dbReference>
<dbReference type="EMBL" id="WJKJ01000078">
    <property type="protein sequence ID" value="MBD3364073.1"/>
    <property type="molecule type" value="Genomic_DNA"/>
</dbReference>
<feature type="domain" description="ABC transporter" evidence="3">
    <location>
        <begin position="19"/>
        <end position="202"/>
    </location>
</feature>
<dbReference type="Pfam" id="PF00005">
    <property type="entry name" value="ABC_tran"/>
    <property type="match status" value="1"/>
</dbReference>
<evidence type="ECO:0000313" key="5">
    <source>
        <dbReference type="Proteomes" id="UP000630660"/>
    </source>
</evidence>
<evidence type="ECO:0000313" key="4">
    <source>
        <dbReference type="EMBL" id="MBD3364073.1"/>
    </source>
</evidence>
<proteinExistence type="predicted"/>
<dbReference type="GO" id="GO:0005524">
    <property type="term" value="F:ATP binding"/>
    <property type="evidence" value="ECO:0007669"/>
    <property type="project" value="UniProtKB-KW"/>
</dbReference>
<dbReference type="PROSITE" id="PS00211">
    <property type="entry name" value="ABC_TRANSPORTER_1"/>
    <property type="match status" value="1"/>
</dbReference>
<reference evidence="4" key="1">
    <citation type="submission" date="2019-11" db="EMBL/GenBank/DDBJ databases">
        <title>Microbial mats filling the niche in hypersaline microbial mats.</title>
        <authorList>
            <person name="Wong H.L."/>
            <person name="Macleod F.I."/>
            <person name="White R.A. III"/>
            <person name="Burns B.P."/>
        </authorList>
    </citation>
    <scope>NUCLEOTIDE SEQUENCE</scope>
    <source>
        <strain evidence="4">Bin_327</strain>
    </source>
</reference>
<keyword evidence="4" id="KW-0067">ATP-binding</keyword>
<keyword evidence="4" id="KW-0547">Nucleotide-binding</keyword>
<evidence type="ECO:0000259" key="3">
    <source>
        <dbReference type="PROSITE" id="PS50893"/>
    </source>
</evidence>
<gene>
    <name evidence="4" type="ORF">GF359_02545</name>
</gene>